<feature type="region of interest" description="Disordered" evidence="1">
    <location>
        <begin position="590"/>
        <end position="652"/>
    </location>
</feature>
<feature type="compositionally biased region" description="Polar residues" evidence="1">
    <location>
        <begin position="13"/>
        <end position="24"/>
    </location>
</feature>
<evidence type="ECO:0000259" key="2">
    <source>
        <dbReference type="Pfam" id="PF03732"/>
    </source>
</evidence>
<dbReference type="Pfam" id="PF03732">
    <property type="entry name" value="Retrotrans_gag"/>
    <property type="match status" value="1"/>
</dbReference>
<feature type="region of interest" description="Disordered" evidence="1">
    <location>
        <begin position="38"/>
        <end position="59"/>
    </location>
</feature>
<comment type="caution">
    <text evidence="3">The sequence shown here is derived from an EMBL/GenBank/DDBJ whole genome shotgun (WGS) entry which is preliminary data.</text>
</comment>
<feature type="region of interest" description="Disordered" evidence="1">
    <location>
        <begin position="403"/>
        <end position="557"/>
    </location>
</feature>
<evidence type="ECO:0000256" key="1">
    <source>
        <dbReference type="SAM" id="MobiDB-lite"/>
    </source>
</evidence>
<evidence type="ECO:0000313" key="4">
    <source>
        <dbReference type="Proteomes" id="UP001231189"/>
    </source>
</evidence>
<feature type="compositionally biased region" description="Basic and acidic residues" evidence="1">
    <location>
        <begin position="590"/>
        <end position="603"/>
    </location>
</feature>
<protein>
    <recommendedName>
        <fullName evidence="2">Retrotransposon gag domain-containing protein</fullName>
    </recommendedName>
</protein>
<reference evidence="3" key="1">
    <citation type="submission" date="2023-07" db="EMBL/GenBank/DDBJ databases">
        <title>A chromosome-level genome assembly of Lolium multiflorum.</title>
        <authorList>
            <person name="Chen Y."/>
            <person name="Copetti D."/>
            <person name="Kolliker R."/>
            <person name="Studer B."/>
        </authorList>
    </citation>
    <scope>NUCLEOTIDE SEQUENCE</scope>
    <source>
        <strain evidence="3">02402/16</strain>
        <tissue evidence="3">Leaf</tissue>
    </source>
</reference>
<organism evidence="3 4">
    <name type="scientific">Lolium multiflorum</name>
    <name type="common">Italian ryegrass</name>
    <name type="synonym">Lolium perenne subsp. multiflorum</name>
    <dbReference type="NCBI Taxonomy" id="4521"/>
    <lineage>
        <taxon>Eukaryota</taxon>
        <taxon>Viridiplantae</taxon>
        <taxon>Streptophyta</taxon>
        <taxon>Embryophyta</taxon>
        <taxon>Tracheophyta</taxon>
        <taxon>Spermatophyta</taxon>
        <taxon>Magnoliopsida</taxon>
        <taxon>Liliopsida</taxon>
        <taxon>Poales</taxon>
        <taxon>Poaceae</taxon>
        <taxon>BOP clade</taxon>
        <taxon>Pooideae</taxon>
        <taxon>Poodae</taxon>
        <taxon>Poeae</taxon>
        <taxon>Poeae Chloroplast Group 2 (Poeae type)</taxon>
        <taxon>Loliodinae</taxon>
        <taxon>Loliinae</taxon>
        <taxon>Lolium</taxon>
    </lineage>
</organism>
<dbReference type="Proteomes" id="UP001231189">
    <property type="component" value="Unassembled WGS sequence"/>
</dbReference>
<feature type="region of interest" description="Disordered" evidence="1">
    <location>
        <begin position="1"/>
        <end position="24"/>
    </location>
</feature>
<accession>A0AAD8RNT4</accession>
<evidence type="ECO:0000313" key="3">
    <source>
        <dbReference type="EMBL" id="KAK1628359.1"/>
    </source>
</evidence>
<gene>
    <name evidence="3" type="ORF">QYE76_002674</name>
</gene>
<feature type="compositionally biased region" description="Basic residues" evidence="1">
    <location>
        <begin position="643"/>
        <end position="652"/>
    </location>
</feature>
<dbReference type="PANTHER" id="PTHR33223">
    <property type="entry name" value="CCHC-TYPE DOMAIN-CONTAINING PROTEIN"/>
    <property type="match status" value="1"/>
</dbReference>
<feature type="compositionally biased region" description="Acidic residues" evidence="1">
    <location>
        <begin position="460"/>
        <end position="473"/>
    </location>
</feature>
<feature type="domain" description="Retrotransposon gag" evidence="2">
    <location>
        <begin position="215"/>
        <end position="308"/>
    </location>
</feature>
<sequence>MGKPRDTKVAILPSTTRKGTTLSTSAALDSPSVISQLVSPPQASRVGISAESENSSDNFDDASTVLDNTGSLGPFLDATIARSRQIENTETPNENIVTPVNSPETDDLDEDYVELDDDFIDKCNATTSTSNLKKLIAQHAVRYKLSPDPKFVTSPINIKDKDYDFSLDLSHISIVEKTPFCGTEKESAVEHMNELSTLSSLFSDDVKMRTYFVTKIFPFSLKDDAKIWYNNLPPDSIDSPSCLLDVFFRKYFPASAQHIALQRIYSFDQEDGEKLPEAWARFCSLIRARPGHDLEKHDLLDIFYSGLTIESRAYLDSCADCVFRKRTPDEAEELLAKISKNHDDWSTPEPTPTPILKKRGMIELNDEDMREAKKSLMEKGIKSEDVKNLPPIEDLCKIIPPSSTIEDPLYPEGHPKRIEQDSQRTKETSSPSKKKKKKHKTVVESSEPVNDPNSISISDAETESGNEHDEDNDKNDTPDKEEIEKEPEKHAKNKKKGWSVTENELNAYIEREGHHARDGTEEAEEHLDSSSDAASSSHQHYGHVEPPRYSSAQGPYYHTMYQEETSIARGGEEQLDVKMDVKLDMELDMKISHGRAREEREACARNPGGQRGRTAATPGPWPGRPAANRPPTGGSPSWDGNRKPRRFRLPTG</sequence>
<dbReference type="InterPro" id="IPR005162">
    <property type="entry name" value="Retrotrans_gag_dom"/>
</dbReference>
<name>A0AAD8RNT4_LOLMU</name>
<dbReference type="EMBL" id="JAUUTY010000005">
    <property type="protein sequence ID" value="KAK1628359.1"/>
    <property type="molecule type" value="Genomic_DNA"/>
</dbReference>
<feature type="compositionally biased region" description="Basic and acidic residues" evidence="1">
    <location>
        <begin position="474"/>
        <end position="490"/>
    </location>
</feature>
<proteinExistence type="predicted"/>
<dbReference type="PANTHER" id="PTHR33223:SF6">
    <property type="entry name" value="CCHC-TYPE DOMAIN-CONTAINING PROTEIN"/>
    <property type="match status" value="1"/>
</dbReference>
<feature type="compositionally biased region" description="Basic and acidic residues" evidence="1">
    <location>
        <begin position="509"/>
        <end position="520"/>
    </location>
</feature>
<dbReference type="AlphaFoldDB" id="A0AAD8RNT4"/>
<keyword evidence="4" id="KW-1185">Reference proteome</keyword>
<feature type="compositionally biased region" description="Basic and acidic residues" evidence="1">
    <location>
        <begin position="413"/>
        <end position="427"/>
    </location>
</feature>